<dbReference type="Pfam" id="PF13432">
    <property type="entry name" value="TPR_16"/>
    <property type="match status" value="3"/>
</dbReference>
<evidence type="ECO:0000256" key="2">
    <source>
        <dbReference type="ARBA" id="ARBA00022803"/>
    </source>
</evidence>
<proteinExistence type="predicted"/>
<evidence type="ECO:0000256" key="3">
    <source>
        <dbReference type="PROSITE-ProRule" id="PRU00339"/>
    </source>
</evidence>
<evidence type="ECO:0000313" key="6">
    <source>
        <dbReference type="Proteomes" id="UP000332933"/>
    </source>
</evidence>
<dbReference type="PANTHER" id="PTHR15704">
    <property type="entry name" value="SUPERKILLER 3 PROTEIN-RELATED"/>
    <property type="match status" value="1"/>
</dbReference>
<sequence>MLKHYLTEAKKKLQDEAYDDALEASTKALELDGMNFQALMFKGKSLFHLQNAKLAETTYRRAVDLQPDTPLVWKGLLEVFEMTNEPAKQIEPLDKLISILAKNEKWDRCQKVTSDLAVAATAAGLYPKALDAWYHLVVEVPSKPALFLGATPNPDTPSELDIWMAVWRIAQAHGIVGPFHSPENILDNVVRLAPTLSWKADDATSQLHTDVVAAINLAVDAAWAKLRQAKHADKTAARRALDALASSLVAACPRATRAAEVRLIRHEDDDGELSPDELARCVSMLAPKSALAHIHRGLALALDPASTVKAVSSLLEGIPGVPEHVGARVALAHLSLHPSALDPARCLDMIHGAFDAVQLRFDTLSTTIRELDETDLNLLNARALIGQNKWADAIMVYEGVVEHDPFLPAGVLGLAEAHLHLDEVDAANNALQFLPPQPTAAYCAVKGWVAYRLGDLDTARTVLESGLTYTDVTWVLKYRLARVYWDMGGEWQTNKAYCVAQLLGAAKLNPHDAGSFRLLGTWYRTVASDNVRAEKCFLKALSLDPACDVAGLALTEMYANDDARRVRLWTDNALQDVVHAPWALLRLAQHQVATDNEAAIAQLHKLLRHAPGNASYWAALGHVYAVFGRTVAAQKSYLKSLELCADSPSVLCELARIELSLGLLDDALIHLTAVASPTVAVQKLLAETLFTQAKALCAQGLYGRADAKLKDASRVLTPATAMATHATLFKLLGDIHVFAFSLVPDDETWAPFLEQGTAAYLNALAATTSDRAAALYDVGVGYWIQAQAAGFLARLPMAKWSLAHAPPYPPAIRSLVETAQSYFMQSLAVDATDAKVWNALGVVHSHAALKQFCLVRAIELENLDAAWANLGMLYLEAGLVGMAQKAFLSLQGVNPNHPAMWLGYGLMECRHGDASQAHAAYTCALELRLDLDILQGYAYTGLWSQSTTSLPQILFALKKYTERDAANAAAINSLGVALMRTGLFAQAVDAFERALAFVQGDATRTDGVLLNLAQALLHLKHMDAAAASLDARTSPHVLLQAQVHVGRGEFAKALAVLESLDATDAPIAVVLAHAALLHRVGRFDDCRRRLQGLTSSRPQDKDAIAALQIRLGGDAWWSPPSDDELAATALSPTIYAPLAAYYQRTHARAKCARVCDAWTTHFPADANGWLARAEASCHFGRLADVTLRGLPATLPYDAHLKRAHILAVVELFGSWTTAAPDGACLKYLHQHPADPRAPLLVTMSLVKRHAKDPTDGVYLAKAKQWLDSYKPVDADNLWLWHVLMSCCDPSAAATHAAAAAATTIHDEVDALARLRQARSWVFADKAKAIDLYVAAAKADGTDTTVAMVELAALLEATGCVKTAWRIWKHVSDHGDGWKSLATIKRPFLQRENAKLPAKTLKELLPTLSPAFVTAFEAAFK</sequence>
<reference evidence="5 6" key="1">
    <citation type="submission" date="2019-03" db="EMBL/GenBank/DDBJ databases">
        <authorList>
            <person name="Gaulin E."/>
            <person name="Dumas B."/>
        </authorList>
    </citation>
    <scope>NUCLEOTIDE SEQUENCE [LARGE SCALE GENOMIC DNA]</scope>
    <source>
        <strain evidence="5">CBS 568.67</strain>
    </source>
</reference>
<dbReference type="SUPFAM" id="SSF48452">
    <property type="entry name" value="TPR-like"/>
    <property type="match status" value="3"/>
</dbReference>
<evidence type="ECO:0000256" key="1">
    <source>
        <dbReference type="ARBA" id="ARBA00022737"/>
    </source>
</evidence>
<evidence type="ECO:0000313" key="4">
    <source>
        <dbReference type="EMBL" id="KAF0699035.1"/>
    </source>
</evidence>
<protein>
    <submittedName>
        <fullName evidence="5">Aste57867_10380 protein</fullName>
    </submittedName>
</protein>
<dbReference type="Gene3D" id="1.25.40.10">
    <property type="entry name" value="Tetratricopeptide repeat domain"/>
    <property type="match status" value="5"/>
</dbReference>
<name>A0A485KR88_9STRA</name>
<dbReference type="PANTHER" id="PTHR15704:SF7">
    <property type="entry name" value="SUPERKILLER COMPLEX PROTEIN 3"/>
    <property type="match status" value="1"/>
</dbReference>
<dbReference type="Proteomes" id="UP000332933">
    <property type="component" value="Unassembled WGS sequence"/>
</dbReference>
<dbReference type="GO" id="GO:0055087">
    <property type="term" value="C:Ski complex"/>
    <property type="evidence" value="ECO:0007669"/>
    <property type="project" value="InterPro"/>
</dbReference>
<gene>
    <name evidence="5" type="primary">Aste57867_10380</name>
    <name evidence="4" type="ORF">As57867_010340</name>
    <name evidence="5" type="ORF">ASTE57867_10380</name>
</gene>
<keyword evidence="2 3" id="KW-0802">TPR repeat</keyword>
<feature type="repeat" description="TPR" evidence="3">
    <location>
        <begin position="968"/>
        <end position="1001"/>
    </location>
</feature>
<reference evidence="4" key="2">
    <citation type="submission" date="2019-06" db="EMBL/GenBank/DDBJ databases">
        <title>Genomics analysis of Aphanomyces spp. identifies a new class of oomycete effector associated with host adaptation.</title>
        <authorList>
            <person name="Gaulin E."/>
        </authorList>
    </citation>
    <scope>NUCLEOTIDE SEQUENCE</scope>
    <source>
        <strain evidence="4">CBS 578.67</strain>
    </source>
</reference>
<dbReference type="EMBL" id="VJMH01005201">
    <property type="protein sequence ID" value="KAF0699035.1"/>
    <property type="molecule type" value="Genomic_DNA"/>
</dbReference>
<dbReference type="SMART" id="SM00028">
    <property type="entry name" value="TPR"/>
    <property type="match status" value="7"/>
</dbReference>
<dbReference type="GO" id="GO:0006401">
    <property type="term" value="P:RNA catabolic process"/>
    <property type="evidence" value="ECO:0007669"/>
    <property type="project" value="InterPro"/>
</dbReference>
<accession>A0A485KR88</accession>
<dbReference type="PROSITE" id="PS50005">
    <property type="entry name" value="TPR"/>
    <property type="match status" value="1"/>
</dbReference>
<organism evidence="5 6">
    <name type="scientific">Aphanomyces stellatus</name>
    <dbReference type="NCBI Taxonomy" id="120398"/>
    <lineage>
        <taxon>Eukaryota</taxon>
        <taxon>Sar</taxon>
        <taxon>Stramenopiles</taxon>
        <taxon>Oomycota</taxon>
        <taxon>Saprolegniomycetes</taxon>
        <taxon>Saprolegniales</taxon>
        <taxon>Verrucalvaceae</taxon>
        <taxon>Aphanomyces</taxon>
    </lineage>
</organism>
<dbReference type="InterPro" id="IPR019734">
    <property type="entry name" value="TPR_rpt"/>
</dbReference>
<evidence type="ECO:0000313" key="5">
    <source>
        <dbReference type="EMBL" id="VFT87254.1"/>
    </source>
</evidence>
<keyword evidence="6" id="KW-1185">Reference proteome</keyword>
<dbReference type="InterPro" id="IPR039226">
    <property type="entry name" value="Ski3/TTC37"/>
</dbReference>
<dbReference type="InterPro" id="IPR011990">
    <property type="entry name" value="TPR-like_helical_dom_sf"/>
</dbReference>
<dbReference type="OrthoDB" id="421075at2759"/>
<dbReference type="EMBL" id="CAADRA010005222">
    <property type="protein sequence ID" value="VFT87254.1"/>
    <property type="molecule type" value="Genomic_DNA"/>
</dbReference>
<keyword evidence="1" id="KW-0677">Repeat</keyword>